<keyword evidence="4" id="KW-0342">GTP-binding</keyword>
<keyword evidence="2" id="KW-0547">Nucleotide-binding</keyword>
<dbReference type="Proteomes" id="UP000322876">
    <property type="component" value="Unassembled WGS sequence"/>
</dbReference>
<feature type="transmembrane region" description="Helical" evidence="7">
    <location>
        <begin position="425"/>
        <end position="446"/>
    </location>
</feature>
<dbReference type="GO" id="GO:0008053">
    <property type="term" value="P:mitochondrial fusion"/>
    <property type="evidence" value="ECO:0007669"/>
    <property type="project" value="TreeGrafter"/>
</dbReference>
<evidence type="ECO:0000259" key="8">
    <source>
        <dbReference type="Pfam" id="PF00350"/>
    </source>
</evidence>
<comment type="caution">
    <text evidence="9">The sequence shown here is derived from an EMBL/GenBank/DDBJ whole genome shotgun (WGS) entry which is preliminary data.</text>
</comment>
<organism evidence="9 10">
    <name type="scientific">Deferribacter autotrophicus</name>
    <dbReference type="NCBI Taxonomy" id="500465"/>
    <lineage>
        <taxon>Bacteria</taxon>
        <taxon>Pseudomonadati</taxon>
        <taxon>Deferribacterota</taxon>
        <taxon>Deferribacteres</taxon>
        <taxon>Deferribacterales</taxon>
        <taxon>Deferribacteraceae</taxon>
        <taxon>Deferribacter</taxon>
    </lineage>
</organism>
<dbReference type="OrthoDB" id="9802035at2"/>
<feature type="coiled-coil region" evidence="6">
    <location>
        <begin position="284"/>
        <end position="322"/>
    </location>
</feature>
<keyword evidence="7" id="KW-0812">Transmembrane</keyword>
<dbReference type="PANTHER" id="PTHR10465">
    <property type="entry name" value="TRANSMEMBRANE GTPASE FZO1"/>
    <property type="match status" value="1"/>
</dbReference>
<dbReference type="GO" id="GO:0005525">
    <property type="term" value="F:GTP binding"/>
    <property type="evidence" value="ECO:0007669"/>
    <property type="project" value="UniProtKB-KW"/>
</dbReference>
<dbReference type="RefSeq" id="WP_149265228.1">
    <property type="nucleotide sequence ID" value="NZ_VFJB01000001.1"/>
</dbReference>
<evidence type="ECO:0000313" key="9">
    <source>
        <dbReference type="EMBL" id="KAA0259407.1"/>
    </source>
</evidence>
<evidence type="ECO:0000256" key="2">
    <source>
        <dbReference type="ARBA" id="ARBA00022741"/>
    </source>
</evidence>
<name>A0A5A8F5S9_9BACT</name>
<dbReference type="PANTHER" id="PTHR10465:SF0">
    <property type="entry name" value="SARCALUMENIN"/>
    <property type="match status" value="1"/>
</dbReference>
<keyword evidence="7" id="KW-1133">Transmembrane helix</keyword>
<protein>
    <recommendedName>
        <fullName evidence="8">Dynamin N-terminal domain-containing protein</fullName>
    </recommendedName>
</protein>
<dbReference type="GO" id="GO:0003924">
    <property type="term" value="F:GTPase activity"/>
    <property type="evidence" value="ECO:0007669"/>
    <property type="project" value="InterPro"/>
</dbReference>
<evidence type="ECO:0000256" key="5">
    <source>
        <dbReference type="ARBA" id="ARBA00023136"/>
    </source>
</evidence>
<dbReference type="InterPro" id="IPR027417">
    <property type="entry name" value="P-loop_NTPase"/>
</dbReference>
<evidence type="ECO:0000256" key="6">
    <source>
        <dbReference type="SAM" id="Coils"/>
    </source>
</evidence>
<feature type="domain" description="Dynamin N-terminal" evidence="8">
    <location>
        <begin position="45"/>
        <end position="191"/>
    </location>
</feature>
<dbReference type="InterPro" id="IPR045063">
    <property type="entry name" value="Dynamin_N"/>
</dbReference>
<dbReference type="AlphaFoldDB" id="A0A5A8F5S9"/>
<feature type="transmembrane region" description="Helical" evidence="7">
    <location>
        <begin position="466"/>
        <end position="495"/>
    </location>
</feature>
<reference evidence="9 10" key="1">
    <citation type="submission" date="2019-06" db="EMBL/GenBank/DDBJ databases">
        <title>Genomic insights into carbon and energy metabolism of Deferribacter autotrophicus revealed new metabolic traits in the phylum Deferribacteres.</title>
        <authorList>
            <person name="Slobodkin A.I."/>
            <person name="Slobodkina G.B."/>
            <person name="Allioux M."/>
            <person name="Alain K."/>
            <person name="Jebbar M."/>
            <person name="Shadrin V."/>
            <person name="Kublanov I.V."/>
            <person name="Toshchakov S.V."/>
            <person name="Bonch-Osmolovskaya E.A."/>
        </authorList>
    </citation>
    <scope>NUCLEOTIDE SEQUENCE [LARGE SCALE GENOMIC DNA]</scope>
    <source>
        <strain evidence="9 10">SL50</strain>
    </source>
</reference>
<dbReference type="GO" id="GO:0016020">
    <property type="term" value="C:membrane"/>
    <property type="evidence" value="ECO:0007669"/>
    <property type="project" value="UniProtKB-SubCell"/>
</dbReference>
<evidence type="ECO:0000256" key="7">
    <source>
        <dbReference type="SAM" id="Phobius"/>
    </source>
</evidence>
<dbReference type="SUPFAM" id="SSF52540">
    <property type="entry name" value="P-loop containing nucleoside triphosphate hydrolases"/>
    <property type="match status" value="1"/>
</dbReference>
<dbReference type="Pfam" id="PF00350">
    <property type="entry name" value="Dynamin_N"/>
    <property type="match status" value="1"/>
</dbReference>
<evidence type="ECO:0000313" key="10">
    <source>
        <dbReference type="Proteomes" id="UP000322876"/>
    </source>
</evidence>
<dbReference type="Gene3D" id="3.40.50.300">
    <property type="entry name" value="P-loop containing nucleotide triphosphate hydrolases"/>
    <property type="match status" value="1"/>
</dbReference>
<dbReference type="EMBL" id="VFJB01000001">
    <property type="protein sequence ID" value="KAA0259407.1"/>
    <property type="molecule type" value="Genomic_DNA"/>
</dbReference>
<evidence type="ECO:0000256" key="3">
    <source>
        <dbReference type="ARBA" id="ARBA00022801"/>
    </source>
</evidence>
<comment type="subcellular location">
    <subcellularLocation>
        <location evidence="1">Membrane</location>
    </subcellularLocation>
</comment>
<proteinExistence type="predicted"/>
<dbReference type="InterPro" id="IPR027094">
    <property type="entry name" value="Mitofusin_fam"/>
</dbReference>
<keyword evidence="10" id="KW-1185">Reference proteome</keyword>
<sequence length="604" mass="69081">MSLRKLREIINKYNDYPWYNELKLFDDKYKIQDLEEEINVFKPKIAVIGEFSSGKSTLINSFLAEDLLPAKYQPTTVFITEIKYSSDNYLLVDGERRELTKENLENIDNIKSDKIEVFLNNPILQEYTFVDTPGTNDPSKFTDEIVFNLVGESDVVIFVMNINQALKETERQFISKLIRKKDLEKFFFVLNFADIVDNPRLVKNEVIDKLNTLLKLNKDTLKTHTFLYSAKEVLKNRLNGIKSESYEIFIENIDEFIKSHKQVLLNEWLENETRRIIESIILKIEAIEDKINGKAKKYEEELAKINEEMKNFELAINKELINFEREFNIIKENYKRRIKDSIKYVYSEISNEVNNMSYEQLAGTRYIELRTKKLLEDKIEQDTKLFLKDVSKLITDFDEKVLSLKDTGVNFIFTTPKKAGAGKKIVNLTALTAGGVGVASLLPTMATGVGIASGIEGLSAIAPFLAGIPIVGPVLAGIGSVGAIALPVIGSFALAAGKVLFDVAKWGVGKIGDVATVVEEKAKRRIFLNQVKKELDKIESQMISQIEKLNIEEFKENYIKSKFPQKVILEEKIKLIKSKQFETLKLAEEELVSLNNFKSELMFY</sequence>
<keyword evidence="3" id="KW-0378">Hydrolase</keyword>
<accession>A0A5A8F5S9</accession>
<evidence type="ECO:0000256" key="1">
    <source>
        <dbReference type="ARBA" id="ARBA00004370"/>
    </source>
</evidence>
<gene>
    <name evidence="9" type="ORF">FHQ18_00580</name>
</gene>
<keyword evidence="6" id="KW-0175">Coiled coil</keyword>
<evidence type="ECO:0000256" key="4">
    <source>
        <dbReference type="ARBA" id="ARBA00023134"/>
    </source>
</evidence>
<dbReference type="CDD" id="cd09912">
    <property type="entry name" value="DLP_2"/>
    <property type="match status" value="1"/>
</dbReference>
<keyword evidence="5 7" id="KW-0472">Membrane</keyword>